<proteinExistence type="predicted"/>
<reference evidence="1 2" key="1">
    <citation type="submission" date="2022-01" db="EMBL/GenBank/DDBJ databases">
        <title>Nocardioides sp. nov., an actinomycete isolated from mining soil.</title>
        <authorList>
            <person name="Liu L."/>
        </authorList>
    </citation>
    <scope>NUCLEOTIDE SEQUENCE [LARGE SCALE GENOMIC DNA]</scope>
    <source>
        <strain evidence="1 2">KLBMP 9356</strain>
    </source>
</reference>
<comment type="caution">
    <text evidence="1">The sequence shown here is derived from an EMBL/GenBank/DDBJ whole genome shotgun (WGS) entry which is preliminary data.</text>
</comment>
<name>A0ABS9H8E1_9ACTN</name>
<gene>
    <name evidence="1" type="ORF">L2K70_02010</name>
</gene>
<organism evidence="1 2">
    <name type="scientific">Nocardioides potassii</name>
    <dbReference type="NCBI Taxonomy" id="2911371"/>
    <lineage>
        <taxon>Bacteria</taxon>
        <taxon>Bacillati</taxon>
        <taxon>Actinomycetota</taxon>
        <taxon>Actinomycetes</taxon>
        <taxon>Propionibacteriales</taxon>
        <taxon>Nocardioidaceae</taxon>
        <taxon>Nocardioides</taxon>
    </lineage>
</organism>
<sequence length="73" mass="8193">MESTFIHVCLKTDEAPTATGHEVGDRWVCSCGDNFVYREGFNRSGYPEVAWWPAPAIPQPRRAGIRLFGPRKG</sequence>
<evidence type="ECO:0000313" key="2">
    <source>
        <dbReference type="Proteomes" id="UP001201161"/>
    </source>
</evidence>
<accession>A0ABS9H8E1</accession>
<evidence type="ECO:0000313" key="1">
    <source>
        <dbReference type="EMBL" id="MCF6376371.1"/>
    </source>
</evidence>
<protein>
    <submittedName>
        <fullName evidence="1">Uncharacterized protein</fullName>
    </submittedName>
</protein>
<dbReference type="EMBL" id="JAKJHZ010000003">
    <property type="protein sequence ID" value="MCF6376371.1"/>
    <property type="molecule type" value="Genomic_DNA"/>
</dbReference>
<dbReference type="RefSeq" id="WP_236398251.1">
    <property type="nucleotide sequence ID" value="NZ_JAKJHZ010000003.1"/>
</dbReference>
<dbReference type="Proteomes" id="UP001201161">
    <property type="component" value="Unassembled WGS sequence"/>
</dbReference>
<keyword evidence="2" id="KW-1185">Reference proteome</keyword>